<organism evidence="1 2">
    <name type="scientific">Dermatophagoides pteronyssinus</name>
    <name type="common">European house dust mite</name>
    <dbReference type="NCBI Taxonomy" id="6956"/>
    <lineage>
        <taxon>Eukaryota</taxon>
        <taxon>Metazoa</taxon>
        <taxon>Ecdysozoa</taxon>
        <taxon>Arthropoda</taxon>
        <taxon>Chelicerata</taxon>
        <taxon>Arachnida</taxon>
        <taxon>Acari</taxon>
        <taxon>Acariformes</taxon>
        <taxon>Sarcoptiformes</taxon>
        <taxon>Astigmata</taxon>
        <taxon>Psoroptidia</taxon>
        <taxon>Analgoidea</taxon>
        <taxon>Pyroglyphidae</taxon>
        <taxon>Dermatophagoidinae</taxon>
        <taxon>Dermatophagoides</taxon>
    </lineage>
</organism>
<dbReference type="Proteomes" id="UP000887458">
    <property type="component" value="Unassembled WGS sequence"/>
</dbReference>
<comment type="caution">
    <text evidence="1">The sequence shown here is derived from an EMBL/GenBank/DDBJ whole genome shotgun (WGS) entry which is preliminary data.</text>
</comment>
<proteinExistence type="predicted"/>
<sequence>MWSSEKQNLFELKRTIRYHSNDDATFDDNGGGGGGFVVHRHEQKILPRQQRRKQEKKLELKEDDLDLFVDEFWSSQCHSSIQIIYPLLSTSGMLFYWIFSPFDHILK</sequence>
<reference evidence="1 2" key="1">
    <citation type="journal article" date="2018" name="J. Allergy Clin. Immunol.">
        <title>High-quality assembly of Dermatophagoides pteronyssinus genome and transcriptome reveals a wide range of novel allergens.</title>
        <authorList>
            <person name="Liu X.Y."/>
            <person name="Yang K.Y."/>
            <person name="Wang M.Q."/>
            <person name="Kwok J.S."/>
            <person name="Zeng X."/>
            <person name="Yang Z."/>
            <person name="Xiao X.J."/>
            <person name="Lau C.P."/>
            <person name="Li Y."/>
            <person name="Huang Z.M."/>
            <person name="Ba J.G."/>
            <person name="Yim A.K."/>
            <person name="Ouyang C.Y."/>
            <person name="Ngai S.M."/>
            <person name="Chan T.F."/>
            <person name="Leung E.L."/>
            <person name="Liu L."/>
            <person name="Liu Z.G."/>
            <person name="Tsui S.K."/>
        </authorList>
    </citation>
    <scope>NUCLEOTIDE SEQUENCE [LARGE SCALE GENOMIC DNA]</scope>
    <source>
        <strain evidence="1">Derp</strain>
    </source>
</reference>
<evidence type="ECO:0000313" key="2">
    <source>
        <dbReference type="Proteomes" id="UP000887458"/>
    </source>
</evidence>
<name>A0ABQ8IUK0_DERPT</name>
<accession>A0ABQ8IUK0</accession>
<protein>
    <submittedName>
        <fullName evidence="1">Uncharacterized protein</fullName>
    </submittedName>
</protein>
<reference evidence="1 2" key="2">
    <citation type="journal article" date="2022" name="Mol. Biol. Evol.">
        <title>Comparative Genomics Reveals Insights into the Divergent Evolution of Astigmatic Mites and Household Pest Adaptations.</title>
        <authorList>
            <person name="Xiong Q."/>
            <person name="Wan A.T."/>
            <person name="Liu X."/>
            <person name="Fung C.S."/>
            <person name="Xiao X."/>
            <person name="Malainual N."/>
            <person name="Hou J."/>
            <person name="Wang L."/>
            <person name="Wang M."/>
            <person name="Yang K.Y."/>
            <person name="Cui Y."/>
            <person name="Leung E.L."/>
            <person name="Nong W."/>
            <person name="Shin S.K."/>
            <person name="Au S.W."/>
            <person name="Jeong K.Y."/>
            <person name="Chew F.T."/>
            <person name="Hui J.H."/>
            <person name="Leung T.F."/>
            <person name="Tungtrongchitr A."/>
            <person name="Zhong N."/>
            <person name="Liu Z."/>
            <person name="Tsui S.K."/>
        </authorList>
    </citation>
    <scope>NUCLEOTIDE SEQUENCE [LARGE SCALE GENOMIC DNA]</scope>
    <source>
        <strain evidence="1">Derp</strain>
    </source>
</reference>
<keyword evidence="2" id="KW-1185">Reference proteome</keyword>
<gene>
    <name evidence="1" type="ORF">DERP_012363</name>
</gene>
<evidence type="ECO:0000313" key="1">
    <source>
        <dbReference type="EMBL" id="KAH9413986.1"/>
    </source>
</evidence>
<dbReference type="EMBL" id="NJHN03000115">
    <property type="protein sequence ID" value="KAH9413986.1"/>
    <property type="molecule type" value="Genomic_DNA"/>
</dbReference>